<dbReference type="PANTHER" id="PTHR11564:SF5">
    <property type="entry name" value="SIGNAL RECOGNITION PARTICLE SUBUNIT SRP54"/>
    <property type="match status" value="1"/>
</dbReference>
<feature type="binding site" evidence="10">
    <location>
        <begin position="190"/>
        <end position="194"/>
    </location>
    <ligand>
        <name>GTP</name>
        <dbReference type="ChEBI" id="CHEBI:37565"/>
    </ligand>
</feature>
<dbReference type="SMART" id="SM00963">
    <property type="entry name" value="SRP54_N"/>
    <property type="match status" value="1"/>
</dbReference>
<dbReference type="Pfam" id="PF02978">
    <property type="entry name" value="SRP_SPB"/>
    <property type="match status" value="1"/>
</dbReference>
<evidence type="ECO:0000256" key="1">
    <source>
        <dbReference type="ARBA" id="ARBA00004515"/>
    </source>
</evidence>
<dbReference type="SUPFAM" id="SSF47446">
    <property type="entry name" value="Signal peptide-binding domain"/>
    <property type="match status" value="1"/>
</dbReference>
<reference evidence="12 13" key="1">
    <citation type="submission" date="2018-05" db="EMBL/GenBank/DDBJ databases">
        <title>Genomic Encyclopedia of Type Strains, Phase IV (KMG-IV): sequencing the most valuable type-strain genomes for metagenomic binning, comparative biology and taxonomic classification.</title>
        <authorList>
            <person name="Goeker M."/>
        </authorList>
    </citation>
    <scope>NUCLEOTIDE SEQUENCE [LARGE SCALE GENOMIC DNA]</scope>
    <source>
        <strain evidence="12 13">DSM 3183</strain>
    </source>
</reference>
<dbReference type="CDD" id="cd18539">
    <property type="entry name" value="SRP_G"/>
    <property type="match status" value="1"/>
</dbReference>
<dbReference type="SMART" id="SM00382">
    <property type="entry name" value="AAA"/>
    <property type="match status" value="1"/>
</dbReference>
<dbReference type="Pfam" id="PF00448">
    <property type="entry name" value="SRP54"/>
    <property type="match status" value="1"/>
</dbReference>
<dbReference type="InterPro" id="IPR004125">
    <property type="entry name" value="Signal_recog_particle_SRP54_M"/>
</dbReference>
<comment type="function">
    <text evidence="10">Involved in targeting and insertion of nascent membrane proteins into the cytoplasmic membrane. Binds to the hydrophobic signal sequence of the ribosome-nascent chain (RNC) as it emerges from the ribosomes. The SRP-RNC complex is then targeted to the cytoplasmic membrane where it interacts with the SRP receptor FtsY. Interaction with FtsY leads to the transfer of the RNC complex to the Sec translocase for insertion into the membrane, the hydrolysis of GTP by both Ffh and FtsY, and the dissociation of the SRP-FtsY complex into the individual components.</text>
</comment>
<accession>A0A2V3UUR6</accession>
<dbReference type="GO" id="GO:0005886">
    <property type="term" value="C:plasma membrane"/>
    <property type="evidence" value="ECO:0007669"/>
    <property type="project" value="UniProtKB-SubCell"/>
</dbReference>
<dbReference type="EC" id="3.6.5.4" evidence="10"/>
<dbReference type="GO" id="GO:0006614">
    <property type="term" value="P:SRP-dependent cotranslational protein targeting to membrane"/>
    <property type="evidence" value="ECO:0007669"/>
    <property type="project" value="InterPro"/>
</dbReference>
<name>A0A2V3UUR6_9SPHN</name>
<comment type="caution">
    <text evidence="12">The sequence shown here is derived from an EMBL/GenBank/DDBJ whole genome shotgun (WGS) entry which is preliminary data.</text>
</comment>
<dbReference type="GO" id="GO:0048500">
    <property type="term" value="C:signal recognition particle"/>
    <property type="evidence" value="ECO:0007669"/>
    <property type="project" value="UniProtKB-UniRule"/>
</dbReference>
<dbReference type="InterPro" id="IPR022941">
    <property type="entry name" value="SRP54"/>
</dbReference>
<dbReference type="SUPFAM" id="SSF52540">
    <property type="entry name" value="P-loop containing nucleoside triphosphate hydrolases"/>
    <property type="match status" value="1"/>
</dbReference>
<keyword evidence="10" id="KW-0963">Cytoplasm</keyword>
<evidence type="ECO:0000256" key="9">
    <source>
        <dbReference type="ARBA" id="ARBA00048027"/>
    </source>
</evidence>
<evidence type="ECO:0000256" key="7">
    <source>
        <dbReference type="ARBA" id="ARBA00023135"/>
    </source>
</evidence>
<dbReference type="GO" id="GO:0003924">
    <property type="term" value="F:GTPase activity"/>
    <property type="evidence" value="ECO:0007669"/>
    <property type="project" value="UniProtKB-UniRule"/>
</dbReference>
<dbReference type="EMBL" id="QJJM01000012">
    <property type="protein sequence ID" value="PXW71657.1"/>
    <property type="molecule type" value="Genomic_DNA"/>
</dbReference>
<evidence type="ECO:0000256" key="4">
    <source>
        <dbReference type="ARBA" id="ARBA00022801"/>
    </source>
</evidence>
<dbReference type="Gene3D" id="3.40.50.300">
    <property type="entry name" value="P-loop containing nucleotide triphosphate hydrolases"/>
    <property type="match status" value="1"/>
</dbReference>
<dbReference type="Gene3D" id="1.20.120.140">
    <property type="entry name" value="Signal recognition particle SRP54, nucleotide-binding domain"/>
    <property type="match status" value="1"/>
</dbReference>
<evidence type="ECO:0000256" key="3">
    <source>
        <dbReference type="ARBA" id="ARBA00022741"/>
    </source>
</evidence>
<dbReference type="PANTHER" id="PTHR11564">
    <property type="entry name" value="SIGNAL RECOGNITION PARTICLE 54K PROTEIN SRP54"/>
    <property type="match status" value="1"/>
</dbReference>
<feature type="domain" description="SRP54-type proteins GTP-binding" evidence="11">
    <location>
        <begin position="269"/>
        <end position="282"/>
    </location>
</feature>
<sequence length="501" mass="52509">MFDNLTDRLGGVFDRLRGRGALKEEDVRAAMREVRIALLEADVALPVVRDFINTVTEQAVGQAVLKSVAPGQQVVKIVNDALTEMLGSEASDLDLAVAPPAVIMMVGLQGSGKTTSTAKIAKLLKEKHGKKVMMASLDVQRPAAQEQLKVLGEQVNVATLPIVAGQMPVDIARRALQSAKLQSFDVVMLDTAGRLHVDQQLMDEMKAVAAEATPKEILLVVDSLTGQDAVNVAQNFSDQVPLTGVVLTRMDGDARGGAALSMRAVTGRPIKFVGMGEKMDAIEPFHPGRVAGRILGMGDVVSLVEKAAATVEKEDADKLAAKMAKGQFDMNDLRTQLRQMTKMGGLGALAGMMPGMKKAKAAMQASGIEDKVLVHMDAIIGSMTPKEREKPGLLNAKRKIRIAKGSGTTVQEVNRVIKMHQEMEGAMKKIRKMGGLKGLAAMFGGGGGGDGGMGGLGGGKMPTEDDIAGLLGGGGGKGIAGGLPGLPGGLPPGFQNFNKKK</sequence>
<dbReference type="RefSeq" id="WP_110299785.1">
    <property type="nucleotide sequence ID" value="NZ_QJJM01000012.1"/>
</dbReference>
<dbReference type="InterPro" id="IPR000897">
    <property type="entry name" value="SRP54_GTPase_dom"/>
</dbReference>
<evidence type="ECO:0000313" key="12">
    <source>
        <dbReference type="EMBL" id="PXW71657.1"/>
    </source>
</evidence>
<dbReference type="PROSITE" id="PS00300">
    <property type="entry name" value="SRP54"/>
    <property type="match status" value="1"/>
</dbReference>
<dbReference type="SMART" id="SM00962">
    <property type="entry name" value="SRP54"/>
    <property type="match status" value="1"/>
</dbReference>
<dbReference type="GO" id="GO:0008312">
    <property type="term" value="F:7S RNA binding"/>
    <property type="evidence" value="ECO:0007669"/>
    <property type="project" value="InterPro"/>
</dbReference>
<dbReference type="OrthoDB" id="9804720at2"/>
<dbReference type="InterPro" id="IPR003593">
    <property type="entry name" value="AAA+_ATPase"/>
</dbReference>
<keyword evidence="8 10" id="KW-0687">Ribonucleoprotein</keyword>
<keyword evidence="3 10" id="KW-0547">Nucleotide-binding</keyword>
<comment type="domain">
    <text evidence="10">Composed of three domains: the N-terminal N domain, which is responsible for interactions with the ribosome, the central G domain, which binds GTP, and the C-terminal M domain, which binds the RNA and the signal sequence of the RNC.</text>
</comment>
<keyword evidence="5 10" id="KW-0694">RNA-binding</keyword>
<comment type="subunit">
    <text evidence="10">Part of the signal recognition particle protein translocation system, which is composed of SRP and FtsY. SRP is a ribonucleoprotein composed of Ffh and a 4.5S RNA molecule.</text>
</comment>
<comment type="subcellular location">
    <subcellularLocation>
        <location evidence="1">Cell inner membrane</location>
        <topology evidence="1">Peripheral membrane protein</topology>
        <orientation evidence="1">Cytoplasmic side</orientation>
    </subcellularLocation>
    <subcellularLocation>
        <location evidence="10">Cytoplasm</location>
    </subcellularLocation>
    <text evidence="10">The SRP-RNC complex is targeted to the cytoplasmic membrane.</text>
</comment>
<keyword evidence="4 10" id="KW-0378">Hydrolase</keyword>
<evidence type="ECO:0000256" key="5">
    <source>
        <dbReference type="ARBA" id="ARBA00022884"/>
    </source>
</evidence>
<dbReference type="AlphaFoldDB" id="A0A2V3UUR6"/>
<gene>
    <name evidence="10" type="primary">ffh</name>
    <name evidence="12" type="ORF">C7451_112101</name>
</gene>
<evidence type="ECO:0000256" key="6">
    <source>
        <dbReference type="ARBA" id="ARBA00023134"/>
    </source>
</evidence>
<evidence type="ECO:0000256" key="8">
    <source>
        <dbReference type="ARBA" id="ARBA00023274"/>
    </source>
</evidence>
<dbReference type="InterPro" id="IPR036891">
    <property type="entry name" value="Signal_recog_part_SRP54_M_sf"/>
</dbReference>
<evidence type="ECO:0000256" key="2">
    <source>
        <dbReference type="ARBA" id="ARBA00005450"/>
    </source>
</evidence>
<comment type="similarity">
    <text evidence="2 10">Belongs to the GTP-binding SRP family. SRP54 subfamily.</text>
</comment>
<dbReference type="InterPro" id="IPR027417">
    <property type="entry name" value="P-loop_NTPase"/>
</dbReference>
<comment type="catalytic activity">
    <reaction evidence="9 10">
        <text>GTP + H2O = GDP + phosphate + H(+)</text>
        <dbReference type="Rhea" id="RHEA:19669"/>
        <dbReference type="ChEBI" id="CHEBI:15377"/>
        <dbReference type="ChEBI" id="CHEBI:15378"/>
        <dbReference type="ChEBI" id="CHEBI:37565"/>
        <dbReference type="ChEBI" id="CHEBI:43474"/>
        <dbReference type="ChEBI" id="CHEBI:58189"/>
        <dbReference type="EC" id="3.6.5.4"/>
    </reaction>
</comment>
<dbReference type="FunFam" id="3.40.50.300:FF:000022">
    <property type="entry name" value="Signal recognition particle 54 kDa subunit"/>
    <property type="match status" value="1"/>
</dbReference>
<dbReference type="Gene3D" id="1.10.260.30">
    <property type="entry name" value="Signal recognition particle, SRP54 subunit, M-domain"/>
    <property type="match status" value="1"/>
</dbReference>
<dbReference type="GO" id="GO:0005525">
    <property type="term" value="F:GTP binding"/>
    <property type="evidence" value="ECO:0007669"/>
    <property type="project" value="UniProtKB-UniRule"/>
</dbReference>
<evidence type="ECO:0000313" key="13">
    <source>
        <dbReference type="Proteomes" id="UP000248014"/>
    </source>
</evidence>
<proteinExistence type="inferred from homology"/>
<keyword evidence="7 10" id="KW-0733">Signal recognition particle</keyword>
<keyword evidence="6 10" id="KW-0342">GTP-binding</keyword>
<dbReference type="InterPro" id="IPR013822">
    <property type="entry name" value="Signal_recog_particl_SRP54_hlx"/>
</dbReference>
<organism evidence="12 13">
    <name type="scientific">Blastomonas natatoria</name>
    <dbReference type="NCBI Taxonomy" id="34015"/>
    <lineage>
        <taxon>Bacteria</taxon>
        <taxon>Pseudomonadati</taxon>
        <taxon>Pseudomonadota</taxon>
        <taxon>Alphaproteobacteria</taxon>
        <taxon>Sphingomonadales</taxon>
        <taxon>Sphingomonadaceae</taxon>
        <taxon>Blastomonas</taxon>
    </lineage>
</organism>
<dbReference type="Proteomes" id="UP000248014">
    <property type="component" value="Unassembled WGS sequence"/>
</dbReference>
<keyword evidence="13" id="KW-1185">Reference proteome</keyword>
<evidence type="ECO:0000256" key="10">
    <source>
        <dbReference type="HAMAP-Rule" id="MF_00306"/>
    </source>
</evidence>
<feature type="binding site" evidence="10">
    <location>
        <begin position="248"/>
        <end position="251"/>
    </location>
    <ligand>
        <name>GTP</name>
        <dbReference type="ChEBI" id="CHEBI:37565"/>
    </ligand>
</feature>
<protein>
    <recommendedName>
        <fullName evidence="10">Signal recognition particle protein</fullName>
        <ecNumber evidence="10">3.6.5.4</ecNumber>
    </recommendedName>
    <alternativeName>
        <fullName evidence="10">Fifty-four homolog</fullName>
    </alternativeName>
</protein>
<dbReference type="Pfam" id="PF02881">
    <property type="entry name" value="SRP54_N"/>
    <property type="match status" value="1"/>
</dbReference>
<dbReference type="NCBIfam" id="TIGR00959">
    <property type="entry name" value="ffh"/>
    <property type="match status" value="1"/>
</dbReference>
<dbReference type="InterPro" id="IPR042101">
    <property type="entry name" value="SRP54_N_sf"/>
</dbReference>
<dbReference type="InterPro" id="IPR004780">
    <property type="entry name" value="SRP"/>
</dbReference>
<evidence type="ECO:0000259" key="11">
    <source>
        <dbReference type="PROSITE" id="PS00300"/>
    </source>
</evidence>
<dbReference type="HAMAP" id="MF_00306">
    <property type="entry name" value="SRP54"/>
    <property type="match status" value="1"/>
</dbReference>
<feature type="binding site" evidence="10">
    <location>
        <begin position="107"/>
        <end position="114"/>
    </location>
    <ligand>
        <name>GTP</name>
        <dbReference type="ChEBI" id="CHEBI:37565"/>
    </ligand>
</feature>